<reference evidence="3" key="1">
    <citation type="submission" date="2022-11" db="UniProtKB">
        <authorList>
            <consortium name="WormBaseParasite"/>
        </authorList>
    </citation>
    <scope>IDENTIFICATION</scope>
</reference>
<dbReference type="PANTHER" id="PTHR23253:SF78">
    <property type="entry name" value="EUKARYOTIC TRANSLATION INITIATION FACTOR 4G1, ISOFORM B-RELATED"/>
    <property type="match status" value="1"/>
</dbReference>
<dbReference type="GO" id="GO:0003743">
    <property type="term" value="F:translation initiation factor activity"/>
    <property type="evidence" value="ECO:0007669"/>
    <property type="project" value="TreeGrafter"/>
</dbReference>
<organism evidence="2 3">
    <name type="scientific">Panagrolaimus superbus</name>
    <dbReference type="NCBI Taxonomy" id="310955"/>
    <lineage>
        <taxon>Eukaryota</taxon>
        <taxon>Metazoa</taxon>
        <taxon>Ecdysozoa</taxon>
        <taxon>Nematoda</taxon>
        <taxon>Chromadorea</taxon>
        <taxon>Rhabditida</taxon>
        <taxon>Tylenchina</taxon>
        <taxon>Panagrolaimomorpha</taxon>
        <taxon>Panagrolaimoidea</taxon>
        <taxon>Panagrolaimidae</taxon>
        <taxon>Panagrolaimus</taxon>
    </lineage>
</organism>
<dbReference type="InterPro" id="IPR003890">
    <property type="entry name" value="MIF4G-like_typ-3"/>
</dbReference>
<dbReference type="Proteomes" id="UP000887577">
    <property type="component" value="Unplaced"/>
</dbReference>
<accession>A0A914XZ35</accession>
<dbReference type="Pfam" id="PF02854">
    <property type="entry name" value="MIF4G"/>
    <property type="match status" value="1"/>
</dbReference>
<dbReference type="InterPro" id="IPR016024">
    <property type="entry name" value="ARM-type_fold"/>
</dbReference>
<dbReference type="SUPFAM" id="SSF48371">
    <property type="entry name" value="ARM repeat"/>
    <property type="match status" value="1"/>
</dbReference>
<keyword evidence="2" id="KW-1185">Reference proteome</keyword>
<dbReference type="SMART" id="SM00543">
    <property type="entry name" value="MIF4G"/>
    <property type="match status" value="1"/>
</dbReference>
<dbReference type="Gene3D" id="1.25.40.180">
    <property type="match status" value="1"/>
</dbReference>
<name>A0A914XZ35_9BILA</name>
<proteinExistence type="predicted"/>
<feature type="domain" description="MIF4G" evidence="1">
    <location>
        <begin position="32"/>
        <end position="242"/>
    </location>
</feature>
<evidence type="ECO:0000259" key="1">
    <source>
        <dbReference type="SMART" id="SM00543"/>
    </source>
</evidence>
<sequence length="244" mass="28774">MVLLCDQRSKNAWIPYFLKEDNDLNNNIDETIRTVRGLLNKITTKKFDILLQDLKEIDFWYDKEAVTKVSSIIFEQAIQAPTYVELYANLCKQIHQAERELNKVQAWFRAALVPQIQTLVEATTDNQKSGNTYANEYARMKEKRDMIGLLRFVAHLYRVQLINYKILENCLVVFIRSYEESKNETLLESAVLLLIISGPLVDNGDERIRIDSYSQYCERYKPNVCKRIKFKIDDLLQLRQHNWV</sequence>
<protein>
    <submittedName>
        <fullName evidence="3">MIF4G domain-containing protein</fullName>
    </submittedName>
</protein>
<dbReference type="WBParaSite" id="PSU_v2.g13205.t1">
    <property type="protein sequence ID" value="PSU_v2.g13205.t1"/>
    <property type="gene ID" value="PSU_v2.g13205"/>
</dbReference>
<dbReference type="GO" id="GO:0003729">
    <property type="term" value="F:mRNA binding"/>
    <property type="evidence" value="ECO:0007669"/>
    <property type="project" value="TreeGrafter"/>
</dbReference>
<dbReference type="AlphaFoldDB" id="A0A914XZ35"/>
<evidence type="ECO:0000313" key="3">
    <source>
        <dbReference type="WBParaSite" id="PSU_v2.g13205.t1"/>
    </source>
</evidence>
<dbReference type="GO" id="GO:0016281">
    <property type="term" value="C:eukaryotic translation initiation factor 4F complex"/>
    <property type="evidence" value="ECO:0007669"/>
    <property type="project" value="TreeGrafter"/>
</dbReference>
<dbReference type="PANTHER" id="PTHR23253">
    <property type="entry name" value="EUKARYOTIC TRANSLATION INITIATION FACTOR 4 GAMMA"/>
    <property type="match status" value="1"/>
</dbReference>
<evidence type="ECO:0000313" key="2">
    <source>
        <dbReference type="Proteomes" id="UP000887577"/>
    </source>
</evidence>